<reference evidence="1" key="1">
    <citation type="submission" date="2023-05" db="EMBL/GenBank/DDBJ databases">
        <title>Nepenthes gracilis genome sequencing.</title>
        <authorList>
            <person name="Fukushima K."/>
        </authorList>
    </citation>
    <scope>NUCLEOTIDE SEQUENCE</scope>
    <source>
        <strain evidence="1">SING2019-196</strain>
    </source>
</reference>
<dbReference type="EMBL" id="BSYO01000007">
    <property type="protein sequence ID" value="GMH07146.1"/>
    <property type="molecule type" value="Genomic_DNA"/>
</dbReference>
<accession>A0AAD3SAK5</accession>
<protein>
    <submittedName>
        <fullName evidence="1">Uncharacterized protein</fullName>
    </submittedName>
</protein>
<evidence type="ECO:0000313" key="2">
    <source>
        <dbReference type="Proteomes" id="UP001279734"/>
    </source>
</evidence>
<comment type="caution">
    <text evidence="1">The sequence shown here is derived from an EMBL/GenBank/DDBJ whole genome shotgun (WGS) entry which is preliminary data.</text>
</comment>
<name>A0AAD3SAK5_NEPGR</name>
<sequence length="134" mass="15278">MVTVTTEEESHLEASVLRPPRFLEVLLFLSLSDLPTSHRWCPIRRRLLVRGWMSWGARLRLSLRTCSRAWNGPTILPEPYLSPMQGRKGSPRTTPGPWIGLLLSRTIFGGLGQNLWCFDAGMLDLEAELGHRKR</sequence>
<gene>
    <name evidence="1" type="ORF">Nepgr_008986</name>
</gene>
<dbReference type="AlphaFoldDB" id="A0AAD3SAK5"/>
<proteinExistence type="predicted"/>
<evidence type="ECO:0000313" key="1">
    <source>
        <dbReference type="EMBL" id="GMH07146.1"/>
    </source>
</evidence>
<keyword evidence="2" id="KW-1185">Reference proteome</keyword>
<dbReference type="Proteomes" id="UP001279734">
    <property type="component" value="Unassembled WGS sequence"/>
</dbReference>
<organism evidence="1 2">
    <name type="scientific">Nepenthes gracilis</name>
    <name type="common">Slender pitcher plant</name>
    <dbReference type="NCBI Taxonomy" id="150966"/>
    <lineage>
        <taxon>Eukaryota</taxon>
        <taxon>Viridiplantae</taxon>
        <taxon>Streptophyta</taxon>
        <taxon>Embryophyta</taxon>
        <taxon>Tracheophyta</taxon>
        <taxon>Spermatophyta</taxon>
        <taxon>Magnoliopsida</taxon>
        <taxon>eudicotyledons</taxon>
        <taxon>Gunneridae</taxon>
        <taxon>Pentapetalae</taxon>
        <taxon>Caryophyllales</taxon>
        <taxon>Nepenthaceae</taxon>
        <taxon>Nepenthes</taxon>
    </lineage>
</organism>